<name>A0ABQ1FSA5_9GAMM</name>
<evidence type="ECO:0000313" key="3">
    <source>
        <dbReference type="Proteomes" id="UP000620046"/>
    </source>
</evidence>
<dbReference type="InterPro" id="IPR001279">
    <property type="entry name" value="Metallo-B-lactamas"/>
</dbReference>
<sequence>MLCEIEFLAVGEASRAGDAIVIRYGKVDDFKLMVVDGGTADTGKELVTHLKKQFGDNVQLEHVVLTHSDSDHASGLREVLREIPVANLWLHVPWILSKDAIHLFKDKRWTEQGLANAIKKEYDIVAEIVDLAEENGCTIQEPFQGVQIGPFVVLSPRRSTYLHLLPQFDKTPDPDQDLLENADLWLGKQSAIASFLQEALAKVRSWTTETWDEERLKDGGQTSASNESSVVLYANLSEERRVLLTGDAGISALTWAANYADAKQLPLQSFSFVQIPHHGSRRNVGPTILNRLLGPIRKKGSSSSFSAYVSAPVNDEKHPRKIVLNAFMRRGGEVIATQGINKVHKGGFPSRPGYTSATPLEFSASVEEY</sequence>
<dbReference type="SUPFAM" id="SSF56281">
    <property type="entry name" value="Metallo-hydrolase/oxidoreductase"/>
    <property type="match status" value="1"/>
</dbReference>
<protein>
    <recommendedName>
        <fullName evidence="1">Metallo-beta-lactamase domain-containing protein</fullName>
    </recommendedName>
</protein>
<accession>A0ABQ1FSA5</accession>
<organism evidence="2 3">
    <name type="scientific">Dyella nitratireducens</name>
    <dbReference type="NCBI Taxonomy" id="1849580"/>
    <lineage>
        <taxon>Bacteria</taxon>
        <taxon>Pseudomonadati</taxon>
        <taxon>Pseudomonadota</taxon>
        <taxon>Gammaproteobacteria</taxon>
        <taxon>Lysobacterales</taxon>
        <taxon>Rhodanobacteraceae</taxon>
        <taxon>Dyella</taxon>
    </lineage>
</organism>
<dbReference type="Pfam" id="PF00753">
    <property type="entry name" value="Lactamase_B"/>
    <property type="match status" value="1"/>
</dbReference>
<dbReference type="PANTHER" id="PTHR30619:SF1">
    <property type="entry name" value="RECOMBINATION PROTEIN 2"/>
    <property type="match status" value="1"/>
</dbReference>
<dbReference type="InterPro" id="IPR052159">
    <property type="entry name" value="Competence_DNA_uptake"/>
</dbReference>
<dbReference type="RefSeq" id="WP_188793821.1">
    <property type="nucleotide sequence ID" value="NZ_BMJA01000001.1"/>
</dbReference>
<feature type="domain" description="Metallo-beta-lactamase" evidence="1">
    <location>
        <begin position="19"/>
        <end position="92"/>
    </location>
</feature>
<dbReference type="PANTHER" id="PTHR30619">
    <property type="entry name" value="DNA INTERNALIZATION/COMPETENCE PROTEIN COMEC/REC2"/>
    <property type="match status" value="1"/>
</dbReference>
<evidence type="ECO:0000259" key="1">
    <source>
        <dbReference type="Pfam" id="PF00753"/>
    </source>
</evidence>
<dbReference type="Gene3D" id="3.60.15.10">
    <property type="entry name" value="Ribonuclease Z/Hydroxyacylglutathione hydrolase-like"/>
    <property type="match status" value="1"/>
</dbReference>
<dbReference type="InterPro" id="IPR036866">
    <property type="entry name" value="RibonucZ/Hydroxyglut_hydro"/>
</dbReference>
<dbReference type="Proteomes" id="UP000620046">
    <property type="component" value="Unassembled WGS sequence"/>
</dbReference>
<proteinExistence type="predicted"/>
<gene>
    <name evidence="2" type="ORF">GCM10010981_17410</name>
</gene>
<keyword evidence="3" id="KW-1185">Reference proteome</keyword>
<dbReference type="EMBL" id="BMJA01000001">
    <property type="protein sequence ID" value="GGA29078.1"/>
    <property type="molecule type" value="Genomic_DNA"/>
</dbReference>
<comment type="caution">
    <text evidence="2">The sequence shown here is derived from an EMBL/GenBank/DDBJ whole genome shotgun (WGS) entry which is preliminary data.</text>
</comment>
<evidence type="ECO:0000313" key="2">
    <source>
        <dbReference type="EMBL" id="GGA29078.1"/>
    </source>
</evidence>
<reference evidence="3" key="1">
    <citation type="journal article" date="2019" name="Int. J. Syst. Evol. Microbiol.">
        <title>The Global Catalogue of Microorganisms (GCM) 10K type strain sequencing project: providing services to taxonomists for standard genome sequencing and annotation.</title>
        <authorList>
            <consortium name="The Broad Institute Genomics Platform"/>
            <consortium name="The Broad Institute Genome Sequencing Center for Infectious Disease"/>
            <person name="Wu L."/>
            <person name="Ma J."/>
        </authorList>
    </citation>
    <scope>NUCLEOTIDE SEQUENCE [LARGE SCALE GENOMIC DNA]</scope>
    <source>
        <strain evidence="3">CGMCC 1.15439</strain>
    </source>
</reference>